<accession>A0ABT0Y8B6</accession>
<dbReference type="NCBIfam" id="TIGR00026">
    <property type="entry name" value="hi_GC_TIGR00026"/>
    <property type="match status" value="1"/>
</dbReference>
<name>A0ABT0Y8B6_9ACTN</name>
<reference evidence="3 4" key="1">
    <citation type="submission" date="2022-06" db="EMBL/GenBank/DDBJ databases">
        <title>Actinoplanes abujensis sp. nov., isolated from Nigerian arid soil.</title>
        <authorList>
            <person name="Ding P."/>
        </authorList>
    </citation>
    <scope>NUCLEOTIDE SEQUENCE [LARGE SCALE GENOMIC DNA]</scope>
    <source>
        <strain evidence="4">TRM88002</strain>
    </source>
</reference>
<proteinExistence type="inferred from homology"/>
<dbReference type="RefSeq" id="WP_251802013.1">
    <property type="nucleotide sequence ID" value="NZ_JAMQOL010000047.1"/>
</dbReference>
<dbReference type="PANTHER" id="PTHR39428">
    <property type="entry name" value="F420H(2)-DEPENDENT QUINONE REDUCTASE RV1261C"/>
    <property type="match status" value="1"/>
</dbReference>
<gene>
    <name evidence="3" type="ORF">LXN57_32485</name>
</gene>
<comment type="caution">
    <text evidence="3">The sequence shown here is derived from an EMBL/GenBank/DDBJ whole genome shotgun (WGS) entry which is preliminary data.</text>
</comment>
<dbReference type="Proteomes" id="UP001523216">
    <property type="component" value="Unassembled WGS sequence"/>
</dbReference>
<sequence>MASFNDRIIATFRANKSVAGGPWQGKTLILLHHTGRRSGRQYVTPALAAPDGTTYVICGTLGGAPHDPQWVANLEAATGPATIALAGATVTADYEVVLPADPRRPRQYGIWRDNRPKAREYERMTDRQFPVVRLRLRSSL</sequence>
<dbReference type="Gene3D" id="2.30.110.10">
    <property type="entry name" value="Electron Transport, Fmn-binding Protein, Chain A"/>
    <property type="match status" value="1"/>
</dbReference>
<organism evidence="3 4">
    <name type="scientific">Paractinoplanes hotanensis</name>
    <dbReference type="NCBI Taxonomy" id="2906497"/>
    <lineage>
        <taxon>Bacteria</taxon>
        <taxon>Bacillati</taxon>
        <taxon>Actinomycetota</taxon>
        <taxon>Actinomycetes</taxon>
        <taxon>Micromonosporales</taxon>
        <taxon>Micromonosporaceae</taxon>
        <taxon>Paractinoplanes</taxon>
    </lineage>
</organism>
<evidence type="ECO:0000313" key="4">
    <source>
        <dbReference type="Proteomes" id="UP001523216"/>
    </source>
</evidence>
<dbReference type="PANTHER" id="PTHR39428:SF3">
    <property type="entry name" value="DEAZAFLAVIN-DEPENDENT NITROREDUCTASE"/>
    <property type="match status" value="1"/>
</dbReference>
<evidence type="ECO:0000313" key="3">
    <source>
        <dbReference type="EMBL" id="MCM4082296.1"/>
    </source>
</evidence>
<dbReference type="InterPro" id="IPR004378">
    <property type="entry name" value="F420H2_quin_Rdtase"/>
</dbReference>
<dbReference type="Pfam" id="PF04075">
    <property type="entry name" value="F420H2_quin_red"/>
    <property type="match status" value="1"/>
</dbReference>
<evidence type="ECO:0000256" key="1">
    <source>
        <dbReference type="ARBA" id="ARBA00008710"/>
    </source>
</evidence>
<comment type="similarity">
    <text evidence="1">Belongs to the F420H(2)-dependent quinone reductase family.</text>
</comment>
<evidence type="ECO:0000256" key="2">
    <source>
        <dbReference type="ARBA" id="ARBA00049106"/>
    </source>
</evidence>
<dbReference type="EMBL" id="JAMQOL010000047">
    <property type="protein sequence ID" value="MCM4082296.1"/>
    <property type="molecule type" value="Genomic_DNA"/>
</dbReference>
<comment type="catalytic activity">
    <reaction evidence="2">
        <text>oxidized coenzyme F420-(gamma-L-Glu)(n) + a quinol + H(+) = reduced coenzyme F420-(gamma-L-Glu)(n) + a quinone</text>
        <dbReference type="Rhea" id="RHEA:39663"/>
        <dbReference type="Rhea" id="RHEA-COMP:12939"/>
        <dbReference type="Rhea" id="RHEA-COMP:14378"/>
        <dbReference type="ChEBI" id="CHEBI:15378"/>
        <dbReference type="ChEBI" id="CHEBI:24646"/>
        <dbReference type="ChEBI" id="CHEBI:132124"/>
        <dbReference type="ChEBI" id="CHEBI:133980"/>
        <dbReference type="ChEBI" id="CHEBI:139511"/>
    </reaction>
</comment>
<keyword evidence="4" id="KW-1185">Reference proteome</keyword>
<protein>
    <submittedName>
        <fullName evidence="3">Nitroreductase family deazaflavin-dependent oxidoreductase</fullName>
    </submittedName>
</protein>
<dbReference type="InterPro" id="IPR012349">
    <property type="entry name" value="Split_barrel_FMN-bd"/>
</dbReference>